<dbReference type="Proteomes" id="UP001054945">
    <property type="component" value="Unassembled WGS sequence"/>
</dbReference>
<dbReference type="AlphaFoldDB" id="A0AAV4MGW7"/>
<sequence>MVGVVEGWREKVFKVFSLKGFRFAIVLKCCCCSCCSLSLALLQKTVCQFLVSVMRETFCSVWLVFAGCFEKRRDQVYRIFGAGFVCVLHAPTGNGGGGGQGEVFCMMRALKYFVPKLACFCHYFWSFGWGM</sequence>
<feature type="transmembrane region" description="Helical" evidence="1">
    <location>
        <begin position="21"/>
        <end position="43"/>
    </location>
</feature>
<keyword evidence="1" id="KW-0812">Transmembrane</keyword>
<evidence type="ECO:0000256" key="1">
    <source>
        <dbReference type="SAM" id="Phobius"/>
    </source>
</evidence>
<evidence type="ECO:0000313" key="3">
    <source>
        <dbReference type="Proteomes" id="UP001054945"/>
    </source>
</evidence>
<keyword evidence="3" id="KW-1185">Reference proteome</keyword>
<reference evidence="2 3" key="1">
    <citation type="submission" date="2021-06" db="EMBL/GenBank/DDBJ databases">
        <title>Caerostris extrusa draft genome.</title>
        <authorList>
            <person name="Kono N."/>
            <person name="Arakawa K."/>
        </authorList>
    </citation>
    <scope>NUCLEOTIDE SEQUENCE [LARGE SCALE GENOMIC DNA]</scope>
</reference>
<proteinExistence type="predicted"/>
<protein>
    <submittedName>
        <fullName evidence="2">Uncharacterized protein</fullName>
    </submittedName>
</protein>
<organism evidence="2 3">
    <name type="scientific">Caerostris extrusa</name>
    <name type="common">Bark spider</name>
    <name type="synonym">Caerostris bankana</name>
    <dbReference type="NCBI Taxonomy" id="172846"/>
    <lineage>
        <taxon>Eukaryota</taxon>
        <taxon>Metazoa</taxon>
        <taxon>Ecdysozoa</taxon>
        <taxon>Arthropoda</taxon>
        <taxon>Chelicerata</taxon>
        <taxon>Arachnida</taxon>
        <taxon>Araneae</taxon>
        <taxon>Araneomorphae</taxon>
        <taxon>Entelegynae</taxon>
        <taxon>Araneoidea</taxon>
        <taxon>Araneidae</taxon>
        <taxon>Caerostris</taxon>
    </lineage>
</organism>
<evidence type="ECO:0000313" key="2">
    <source>
        <dbReference type="EMBL" id="GIX70661.1"/>
    </source>
</evidence>
<dbReference type="EMBL" id="BPLR01019689">
    <property type="protein sequence ID" value="GIX70661.1"/>
    <property type="molecule type" value="Genomic_DNA"/>
</dbReference>
<accession>A0AAV4MGW7</accession>
<comment type="caution">
    <text evidence="2">The sequence shown here is derived from an EMBL/GenBank/DDBJ whole genome shotgun (WGS) entry which is preliminary data.</text>
</comment>
<gene>
    <name evidence="2" type="ORF">CEXT_36231</name>
</gene>
<keyword evidence="1" id="KW-1133">Transmembrane helix</keyword>
<name>A0AAV4MGW7_CAEEX</name>
<keyword evidence="1" id="KW-0472">Membrane</keyword>